<dbReference type="Proteomes" id="UP000027466">
    <property type="component" value="Unassembled WGS sequence"/>
</dbReference>
<dbReference type="EMBL" id="JFHC01000178">
    <property type="protein sequence ID" value="KDR37639.1"/>
    <property type="molecule type" value="Genomic_DNA"/>
</dbReference>
<gene>
    <name evidence="4" type="ORF">BG61_10230</name>
</gene>
<accession>A0A069PCY0</accession>
<dbReference type="SUPFAM" id="SSF81296">
    <property type="entry name" value="E set domains"/>
    <property type="match status" value="1"/>
</dbReference>
<keyword evidence="1" id="KW-0732">Signal</keyword>
<dbReference type="STRING" id="60547.GCA_000751215_05730"/>
<dbReference type="InterPro" id="IPR014756">
    <property type="entry name" value="Ig_E-set"/>
</dbReference>
<dbReference type="InterPro" id="IPR013783">
    <property type="entry name" value="Ig-like_fold"/>
</dbReference>
<keyword evidence="5" id="KW-1185">Reference proteome</keyword>
<dbReference type="Pfam" id="PF09118">
    <property type="entry name" value="GO-like_E_set"/>
    <property type="match status" value="1"/>
</dbReference>
<sequence length="498" mass="52200">MLLIALGAILIATCRDITAQGVRPSQWSAPISLPLVPVAAANLSDGTVLLWSADSPLSFTGGEVDPGKHENTGGTYTAIFDPMSRSSTQTVVTKTGHDMFCPGIANLPDGSVFVTGGSSSSKVSIFNPSSRKWTSGKQMNIARGYQGSVTLSSGGVFVLGGSWNGGQGHKNGETWVGNSGWRDNVAVLADYFLTNDAAGIYRADNHMWLFAVSDGRVFHAGPSRAMHWIDTAGNGSVEQAGNRGSDAMNGNAVMYDVRKILVVGGAPNYEETEATSNATLIDISSGAAITRAIAPMSYKRTFHNSIVLPSGDVVVVGGQAFAKIFSDDNAVLTAELWSPGTEAFMLLAAQAVPRTYHSFALLLPDGRVLSGGGGLCGQCSTNHTNAEILTPPYLLNADGSPALRPTILSAPTTASLGSSISVSTDKTVSAFALMRLSSATHSLNNEQRRVPLSFRVGRAGEYLLSIPIDPGVVVPGYYMLFALDATGVPSVSRTLRIH</sequence>
<dbReference type="Gene3D" id="2.130.10.80">
    <property type="entry name" value="Galactose oxidase/kelch, beta-propeller"/>
    <property type="match status" value="1"/>
</dbReference>
<feature type="domain" description="Galactose oxidase-like Early set" evidence="3">
    <location>
        <begin position="404"/>
        <end position="497"/>
    </location>
</feature>
<dbReference type="InterPro" id="IPR015202">
    <property type="entry name" value="GO-like_E_set"/>
</dbReference>
<organism evidence="4 5">
    <name type="scientific">Caballeronia glathei</name>
    <dbReference type="NCBI Taxonomy" id="60547"/>
    <lineage>
        <taxon>Bacteria</taxon>
        <taxon>Pseudomonadati</taxon>
        <taxon>Pseudomonadota</taxon>
        <taxon>Betaproteobacteria</taxon>
        <taxon>Burkholderiales</taxon>
        <taxon>Burkholderiaceae</taxon>
        <taxon>Caballeronia</taxon>
    </lineage>
</organism>
<dbReference type="CDD" id="cd02851">
    <property type="entry name" value="E_set_GO_C"/>
    <property type="match status" value="1"/>
</dbReference>
<name>A0A069PCY0_9BURK</name>
<dbReference type="Gene3D" id="2.60.40.10">
    <property type="entry name" value="Immunoglobulins"/>
    <property type="match status" value="1"/>
</dbReference>
<evidence type="ECO:0000256" key="1">
    <source>
        <dbReference type="ARBA" id="ARBA00022729"/>
    </source>
</evidence>
<feature type="domain" description="Glyoxal oxidase N-terminal" evidence="2">
    <location>
        <begin position="96"/>
        <end position="373"/>
    </location>
</feature>
<dbReference type="PANTHER" id="PTHR32208">
    <property type="entry name" value="SECRETED PROTEIN-RELATED"/>
    <property type="match status" value="1"/>
</dbReference>
<dbReference type="PANTHER" id="PTHR32208:SF68">
    <property type="entry name" value="GALACTOSE OXIDASE"/>
    <property type="match status" value="1"/>
</dbReference>
<evidence type="ECO:0000313" key="4">
    <source>
        <dbReference type="EMBL" id="KDR37639.1"/>
    </source>
</evidence>
<dbReference type="Pfam" id="PF07250">
    <property type="entry name" value="Glyoxal_oxid_N"/>
    <property type="match status" value="1"/>
</dbReference>
<proteinExistence type="predicted"/>
<evidence type="ECO:0000313" key="5">
    <source>
        <dbReference type="Proteomes" id="UP000027466"/>
    </source>
</evidence>
<protein>
    <submittedName>
        <fullName evidence="4">Galactose oxidase</fullName>
    </submittedName>
</protein>
<dbReference type="SUPFAM" id="SSF50965">
    <property type="entry name" value="Galactose oxidase, central domain"/>
    <property type="match status" value="1"/>
</dbReference>
<dbReference type="InterPro" id="IPR009880">
    <property type="entry name" value="Glyoxal_oxidase_N"/>
</dbReference>
<dbReference type="InterPro" id="IPR011043">
    <property type="entry name" value="Gal_Oxase/kelch_b-propeller"/>
</dbReference>
<evidence type="ECO:0000259" key="2">
    <source>
        <dbReference type="Pfam" id="PF07250"/>
    </source>
</evidence>
<dbReference type="SMART" id="SM00612">
    <property type="entry name" value="Kelch"/>
    <property type="match status" value="2"/>
</dbReference>
<reference evidence="4 5" key="1">
    <citation type="submission" date="2014-03" db="EMBL/GenBank/DDBJ databases">
        <title>Draft Genome Sequences of Four Burkholderia Strains.</title>
        <authorList>
            <person name="Liu X.Y."/>
            <person name="Li C.X."/>
            <person name="Xu J.H."/>
        </authorList>
    </citation>
    <scope>NUCLEOTIDE SEQUENCE [LARGE SCALE GENOMIC DNA]</scope>
    <source>
        <strain evidence="4 5">DSM 50014</strain>
    </source>
</reference>
<dbReference type="InterPro" id="IPR037293">
    <property type="entry name" value="Gal_Oxidase_central_sf"/>
</dbReference>
<comment type="caution">
    <text evidence="4">The sequence shown here is derived from an EMBL/GenBank/DDBJ whole genome shotgun (WGS) entry which is preliminary data.</text>
</comment>
<evidence type="ECO:0000259" key="3">
    <source>
        <dbReference type="Pfam" id="PF09118"/>
    </source>
</evidence>
<dbReference type="AlphaFoldDB" id="A0A069PCY0"/>
<dbReference type="InterPro" id="IPR006652">
    <property type="entry name" value="Kelch_1"/>
</dbReference>